<evidence type="ECO:0000256" key="9">
    <source>
        <dbReference type="ARBA" id="ARBA00022525"/>
    </source>
</evidence>
<keyword evidence="25" id="KW-0968">Cytoplasmic vesicle</keyword>
<dbReference type="InterPro" id="IPR050856">
    <property type="entry name" value="Biotin_carboxylase_complex"/>
</dbReference>
<evidence type="ECO:0000256" key="1">
    <source>
        <dbReference type="ARBA" id="ARBA00001953"/>
    </source>
</evidence>
<dbReference type="SUPFAM" id="SSF46966">
    <property type="entry name" value="Spectrin repeat"/>
    <property type="match status" value="1"/>
</dbReference>
<keyword evidence="11 30" id="KW-0812">Transmembrane</keyword>
<evidence type="ECO:0000256" key="25">
    <source>
        <dbReference type="ARBA" id="ARBA00023329"/>
    </source>
</evidence>
<dbReference type="PROSITE" id="PS51407">
    <property type="entry name" value="LAMP_3"/>
    <property type="match status" value="1"/>
</dbReference>
<evidence type="ECO:0000256" key="16">
    <source>
        <dbReference type="ARBA" id="ARBA00022859"/>
    </source>
</evidence>
<keyword evidence="23 30" id="KW-0458">Lysosome</keyword>
<dbReference type="InterPro" id="IPR016185">
    <property type="entry name" value="PreATP-grasp_dom_sf"/>
</dbReference>
<evidence type="ECO:0000256" key="3">
    <source>
        <dbReference type="ARBA" id="ARBA00004241"/>
    </source>
</evidence>
<organism evidence="37 38">
    <name type="scientific">Tupaia chinensis</name>
    <name type="common">Chinese tree shrew</name>
    <name type="synonym">Tupaia belangeri chinensis</name>
    <dbReference type="NCBI Taxonomy" id="246437"/>
    <lineage>
        <taxon>Eukaryota</taxon>
        <taxon>Metazoa</taxon>
        <taxon>Chordata</taxon>
        <taxon>Craniata</taxon>
        <taxon>Vertebrata</taxon>
        <taxon>Euteleostomi</taxon>
        <taxon>Mammalia</taxon>
        <taxon>Eutheria</taxon>
        <taxon>Euarchontoglires</taxon>
        <taxon>Scandentia</taxon>
        <taxon>Tupaiidae</taxon>
        <taxon>Tupaia</taxon>
    </lineage>
</organism>
<dbReference type="SUPFAM" id="SSF48065">
    <property type="entry name" value="DBL homology domain (DH-domain)"/>
    <property type="match status" value="1"/>
</dbReference>
<evidence type="ECO:0000256" key="30">
    <source>
        <dbReference type="PROSITE-ProRule" id="PRU00740"/>
    </source>
</evidence>
<comment type="similarity">
    <text evidence="8 31">Belongs to the TGF-beta family.</text>
</comment>
<dbReference type="EMBL" id="KB320634">
    <property type="protein sequence ID" value="ELW66944.1"/>
    <property type="molecule type" value="Genomic_DNA"/>
</dbReference>
<dbReference type="Gene3D" id="3.40.50.20">
    <property type="match status" value="1"/>
</dbReference>
<comment type="function">
    <text evidence="26">Lysosomal membrane glycoprotein which plays a role in the unfolded protein response (UPR) that contributes to protein degradation and cell survival during proteasomal dysfunction. Plays a role in the process of fusion of the lysosome with the autophagosome, thereby modulating the autophagic process. Promotes hepatocellular lipogenesis through activation of the PI3K/Akt pathway. May also play a role in dendritic cell function and in adaptive immunity.</text>
</comment>
<comment type="subcellular location">
    <subcellularLocation>
        <location evidence="3">Cell surface</location>
    </subcellularLocation>
    <subcellularLocation>
        <location evidence="6">Cytoplasmic vesicle membrane</location>
        <topology evidence="6">Single-pass type I membrane protein</topology>
    </subcellularLocation>
    <subcellularLocation>
        <location evidence="2">Early endosome membrane</location>
        <topology evidence="2">Single-pass type I membrane protein</topology>
    </subcellularLocation>
    <subcellularLocation>
        <location evidence="5 30">Lysosome membrane</location>
        <topology evidence="5 30">Single-pass type I membrane protein</topology>
    </subcellularLocation>
    <subcellularLocation>
        <location evidence="4">Mitochondrion matrix</location>
    </subcellularLocation>
    <subcellularLocation>
        <location evidence="7">Secreted</location>
    </subcellularLocation>
</comment>
<dbReference type="InterPro" id="IPR013815">
    <property type="entry name" value="ATP_grasp_subdomain_1"/>
</dbReference>
<dbReference type="InterPro" id="IPR029034">
    <property type="entry name" value="Cystine-knot_cytokine"/>
</dbReference>
<feature type="region of interest" description="Disordered" evidence="32">
    <location>
        <begin position="1858"/>
        <end position="1882"/>
    </location>
</feature>
<dbReference type="GO" id="GO:0008083">
    <property type="term" value="F:growth factor activity"/>
    <property type="evidence" value="ECO:0007669"/>
    <property type="project" value="UniProtKB-KW"/>
</dbReference>
<dbReference type="InterPro" id="IPR005482">
    <property type="entry name" value="Biotin_COase_C"/>
</dbReference>
<dbReference type="eggNOG" id="KOG0238">
    <property type="taxonomic scope" value="Eukaryota"/>
</dbReference>
<evidence type="ECO:0000256" key="14">
    <source>
        <dbReference type="ARBA" id="ARBA00022753"/>
    </source>
</evidence>
<dbReference type="CDD" id="cd00176">
    <property type="entry name" value="SPEC"/>
    <property type="match status" value="1"/>
</dbReference>
<gene>
    <name evidence="37" type="ORF">TREES_T100020514</name>
</gene>
<evidence type="ECO:0000259" key="35">
    <source>
        <dbReference type="PROSITE" id="PS50979"/>
    </source>
</evidence>
<keyword evidence="14" id="KW-0967">Endosome</keyword>
<dbReference type="InterPro" id="IPR002000">
    <property type="entry name" value="Lysosome-assoc_membr_glycop"/>
</dbReference>
<dbReference type="PROSITE" id="PS50975">
    <property type="entry name" value="ATP_GRASP"/>
    <property type="match status" value="1"/>
</dbReference>
<dbReference type="PROSITE" id="PS50979">
    <property type="entry name" value="BC"/>
    <property type="match status" value="1"/>
</dbReference>
<dbReference type="GO" id="GO:0009986">
    <property type="term" value="C:cell surface"/>
    <property type="evidence" value="ECO:0007669"/>
    <property type="project" value="UniProtKB-SubCell"/>
</dbReference>
<dbReference type="FunFam" id="3.30.470.20:FF:000028">
    <property type="entry name" value="Methylcrotonoyl-CoA carboxylase subunit alpha, mitochondrial"/>
    <property type="match status" value="1"/>
</dbReference>
<dbReference type="GO" id="GO:0005085">
    <property type="term" value="F:guanyl-nucleotide exchange factor activity"/>
    <property type="evidence" value="ECO:0007669"/>
    <property type="project" value="InterPro"/>
</dbReference>
<evidence type="ECO:0000256" key="8">
    <source>
        <dbReference type="ARBA" id="ARBA00006656"/>
    </source>
</evidence>
<dbReference type="Gene3D" id="1.20.58.60">
    <property type="match status" value="1"/>
</dbReference>
<accession>L9KWT9</accession>
<dbReference type="InterPro" id="IPR000219">
    <property type="entry name" value="DH_dom"/>
</dbReference>
<comment type="subunit">
    <text evidence="27">Monomer. Interacts with FURIN.</text>
</comment>
<dbReference type="Gene3D" id="2.30.29.30">
    <property type="entry name" value="Pleckstrin-homology domain (PH domain)/Phosphotyrosine-binding domain (PTB)"/>
    <property type="match status" value="1"/>
</dbReference>
<evidence type="ECO:0000256" key="13">
    <source>
        <dbReference type="ARBA" id="ARBA00022741"/>
    </source>
</evidence>
<evidence type="ECO:0000256" key="18">
    <source>
        <dbReference type="ARBA" id="ARBA00023030"/>
    </source>
</evidence>
<sequence length="1882" mass="209361">MLSPRSHKAENAGSRRSSRNGLRLVGIRTLRGQPDEIMQQEVRPLVAVDLIEQLHRQFAILSGGRGKDGAPIITFPEFAGFRHIPEEDFLNVVTYLTSIPSVEASSIGFVIVIDRRRDKWSSVKASLMRIAVAFPGNLQLVFILRPSRFLQRTFTDVGLKYYRDEFKMKVPAIENFALTLKTTAQMLQVFGARLATTELPTGVLPTEDLLMAHTRQRDKLQDELKLLGKQGTTLLSCMREPVTKPPASKPNPSELENAATMERLLVQLAETEEAFSQFWSEHHLKFHQCLQLQQFEHNFCKVKLALDNLLEEEAEFTGVGDSGMHVEQLLKEHKKLEEKAQESLDKAQLLALVGDQLVQSRHYAADSIRPRCVELRCLRDDFVNENQRKDDLLGKALELHRQLETAEAQRVWQKLGDVQEIFHKRQVSLLKLAAKQTRPVQPVAPHPESSPKWVSPKASQRSALAPAQKTPEEPYTETASHAIEKEEAETEAEVKNEDALGSGPSRENPEVERSDSEEGLPPARRIIRDLLETEEIYIKEIKSIIDGYITPMDFIWLKHLIPDVLQNNKDLLFGNIAELYEFHHRWFTEWISLATYFLIFNKNFGLMQSLLDLEPAEDLEIDTGDLDGSHTEADIGNLGQLLLHGPFSVWTVHKERYKMKDFMRFKPSQRRIYLFERGLVFCKVRMEPGGQGLPAQYSFKKCLKAASKEIRDCWFSELSKLLMTQQDSVKGTMTAAHNVTHTASPATAAPGPTLAPRPSSAKIGVYQVLNGSRLCIKAELGIQLIVQDKEAASSPQRYFNIEPNATRASGNCGSRKSNLLLHFQGGFVNLTFAKGEKSYYISEVGAHLTVSSPEKAYQGRKSAVVMFETVVGHSFKCVSEQSIQLSAHLQLKTTNVQLQAFDFEEGGFGNGKNITKVLIANRGEIACRVMRTARRMGVQSVAVYSDADRKAMHVDMADEAYAIGPAPSQQSYLCMEKIIQVAKTAAAQAIHPGYGFLSENMEFAELCKQEGIIFIGPPSSAIRDMGIKSTSKSIMAAAGVPVVEGYHGEDQSDQCLKEHAGKIGYPVMIKAVRGGGGKGMRVVRSEKEFQEQLDSARREAKKSFNDDAMLIEKHVEVQVFGDHHGNAVYLFERDCSVQRRHQKIIEEAPAPGVTPEVRKKLGEAAVRAAKAVNYVGAGTVEFIMDSKHNFYFMEMNTRLQVEHPVTEMVTGTDLVEWQLRIAAGERIPLSQEEITLKGHAFEARVYAEDPKSNFMPGAGPLLHLSTPPADLSTRIETGVRQGDEVSAYYDPMIAKLVVWAPDRPAALTRLRDNLRQYNIVGLHTNIDFLLSLSRHPEFEAGNVHTNFIAQHRKELLPVRKAVAHEHLCQAALGLILREKAMTDAFSLQSEVCRVIVEHVLGSLFFSVTDTALCKYVFSFEGELFTCCFVRQKTSTYRPVRGRPVAEECKEPGDDRKVKALDFNLSAIKEQGQTTMARLGLDLGPSSYSHLGPELESALSLVQEPRGQGHSTPGPGKVMALQSLQWPRGALTFNLLGDCGLDSQPPELGLRRSLHASLLLVTLDPEQCRPSWKRRAAVPAPQASCKHLCHRHQLFINFRDRGWHKWIIDPKGFMASHCHGDCLFPRPPLSAAPTALSRRCWCTKLAQMSLRLSPVSMLCQDSDDNVILRHCDDMVADEYKFSPFSSASGRRLNTYYTRNMTLKDGKNDVAVAVTYNRDGSYSMQIEDRTFHVLGDLYSEGGCTYLKCSVNGVVSKVKLIVLGNTVYLFAMEGSIEIGTPVPKYLSPASAGGAQGDAIAPMTGTIEKEGSIEIGTPVPKYLSPASAGGAQGDAIAPMTGTIEKHTIKAPKDGTVKQVLCREGTQASRHTPLVQLEDEAGKQGSE</sequence>
<dbReference type="InterPro" id="IPR005479">
    <property type="entry name" value="CPAse_ATP-bd"/>
</dbReference>
<dbReference type="GO" id="GO:0002250">
    <property type="term" value="P:adaptive immune response"/>
    <property type="evidence" value="ECO:0007669"/>
    <property type="project" value="UniProtKB-KW"/>
</dbReference>
<dbReference type="Gene3D" id="1.20.900.10">
    <property type="entry name" value="Dbl homology (DH) domain"/>
    <property type="match status" value="1"/>
</dbReference>
<evidence type="ECO:0000256" key="23">
    <source>
        <dbReference type="ARBA" id="ARBA00023228"/>
    </source>
</evidence>
<evidence type="ECO:0000256" key="19">
    <source>
        <dbReference type="ARBA" id="ARBA00023130"/>
    </source>
</evidence>
<name>L9KWT9_TUPCH</name>
<dbReference type="Pfam" id="PF00289">
    <property type="entry name" value="Biotin_carb_N"/>
    <property type="match status" value="1"/>
</dbReference>
<evidence type="ECO:0000256" key="12">
    <source>
        <dbReference type="ARBA" id="ARBA00022729"/>
    </source>
</evidence>
<dbReference type="SMART" id="SM00204">
    <property type="entry name" value="TGFB"/>
    <property type="match status" value="1"/>
</dbReference>
<dbReference type="Pfam" id="PF00019">
    <property type="entry name" value="TGF_beta"/>
    <property type="match status" value="1"/>
</dbReference>
<dbReference type="InterPro" id="IPR048528">
    <property type="entry name" value="Lamp2-like_luminal"/>
</dbReference>
<dbReference type="Pfam" id="PF22697">
    <property type="entry name" value="SOS1_NGEF_PH"/>
    <property type="match status" value="1"/>
</dbReference>
<evidence type="ECO:0000259" key="36">
    <source>
        <dbReference type="PROSITE" id="PS51362"/>
    </source>
</evidence>
<feature type="domain" description="ATP-grasp" evidence="34">
    <location>
        <begin position="1032"/>
        <end position="1223"/>
    </location>
</feature>
<evidence type="ECO:0000256" key="17">
    <source>
        <dbReference type="ARBA" id="ARBA00022989"/>
    </source>
</evidence>
<evidence type="ECO:0000256" key="26">
    <source>
        <dbReference type="ARBA" id="ARBA00060358"/>
    </source>
</evidence>
<evidence type="ECO:0000256" key="2">
    <source>
        <dbReference type="ARBA" id="ARBA00004158"/>
    </source>
</evidence>
<evidence type="ECO:0000256" key="5">
    <source>
        <dbReference type="ARBA" id="ARBA00004352"/>
    </source>
</evidence>
<dbReference type="Pfam" id="PF13716">
    <property type="entry name" value="CRAL_TRIO_2"/>
    <property type="match status" value="1"/>
</dbReference>
<evidence type="ECO:0000256" key="4">
    <source>
        <dbReference type="ARBA" id="ARBA00004305"/>
    </source>
</evidence>
<dbReference type="GO" id="GO:0046872">
    <property type="term" value="F:metal ion binding"/>
    <property type="evidence" value="ECO:0007669"/>
    <property type="project" value="InterPro"/>
</dbReference>
<dbReference type="FunFam" id="2.40.160.110:FF:000006">
    <property type="entry name" value="Lysosome-associated membrane glycoprotein 3"/>
    <property type="match status" value="1"/>
</dbReference>
<keyword evidence="18 31" id="KW-0339">Growth factor</keyword>
<dbReference type="InterPro" id="IPR011764">
    <property type="entry name" value="Biotin_carboxylation_dom"/>
</dbReference>
<dbReference type="InterPro" id="IPR011761">
    <property type="entry name" value="ATP-grasp"/>
</dbReference>
<evidence type="ECO:0000256" key="27">
    <source>
        <dbReference type="ARBA" id="ARBA00063533"/>
    </source>
</evidence>
<keyword evidence="10" id="KW-0436">Ligase</keyword>
<keyword evidence="38" id="KW-1185">Reference proteome</keyword>
<evidence type="ECO:0000256" key="10">
    <source>
        <dbReference type="ARBA" id="ARBA00022598"/>
    </source>
</evidence>
<dbReference type="InterPro" id="IPR005481">
    <property type="entry name" value="BC-like_N"/>
</dbReference>
<evidence type="ECO:0000313" key="37">
    <source>
        <dbReference type="EMBL" id="ELW66944.1"/>
    </source>
</evidence>
<dbReference type="SUPFAM" id="SSF52440">
    <property type="entry name" value="PreATP-grasp domain"/>
    <property type="match status" value="1"/>
</dbReference>
<dbReference type="Gene3D" id="2.40.160.110">
    <property type="match status" value="1"/>
</dbReference>
<reference evidence="38" key="2">
    <citation type="journal article" date="2013" name="Nat. Commun.">
        <title>Genome of the Chinese tree shrew.</title>
        <authorList>
            <person name="Fan Y."/>
            <person name="Huang Z.Y."/>
            <person name="Cao C.C."/>
            <person name="Chen C.S."/>
            <person name="Chen Y.X."/>
            <person name="Fan D.D."/>
            <person name="He J."/>
            <person name="Hou H.L."/>
            <person name="Hu L."/>
            <person name="Hu X.T."/>
            <person name="Jiang X.T."/>
            <person name="Lai R."/>
            <person name="Lang Y.S."/>
            <person name="Liang B."/>
            <person name="Liao S.G."/>
            <person name="Mu D."/>
            <person name="Ma Y.Y."/>
            <person name="Niu Y.Y."/>
            <person name="Sun X.Q."/>
            <person name="Xia J.Q."/>
            <person name="Xiao J."/>
            <person name="Xiong Z.Q."/>
            <person name="Xu L."/>
            <person name="Yang L."/>
            <person name="Zhang Y."/>
            <person name="Zhao W."/>
            <person name="Zhao X.D."/>
            <person name="Zheng Y.T."/>
            <person name="Zhou J.M."/>
            <person name="Zhu Y.B."/>
            <person name="Zhang G.J."/>
            <person name="Wang J."/>
            <person name="Yao Y.G."/>
        </authorList>
    </citation>
    <scope>NUCLEOTIDE SEQUENCE [LARGE SCALE GENOMIC DNA]</scope>
</reference>
<dbReference type="InterPro" id="IPR011993">
    <property type="entry name" value="PH-like_dom_sf"/>
</dbReference>
<dbReference type="SUPFAM" id="SSF51246">
    <property type="entry name" value="Rudiment single hybrid motif"/>
    <property type="match status" value="1"/>
</dbReference>
<dbReference type="InterPro" id="IPR011054">
    <property type="entry name" value="Rudment_hybrid_motif"/>
</dbReference>
<dbReference type="GO" id="GO:0031901">
    <property type="term" value="C:early endosome membrane"/>
    <property type="evidence" value="ECO:0007669"/>
    <property type="project" value="UniProtKB-SubCell"/>
</dbReference>
<evidence type="ECO:0000256" key="29">
    <source>
        <dbReference type="PROSITE-ProRule" id="PRU00409"/>
    </source>
</evidence>
<evidence type="ECO:0000256" key="6">
    <source>
        <dbReference type="ARBA" id="ARBA00004358"/>
    </source>
</evidence>
<dbReference type="InterPro" id="IPR001839">
    <property type="entry name" value="TGF-b_C"/>
</dbReference>
<evidence type="ECO:0000313" key="38">
    <source>
        <dbReference type="Proteomes" id="UP000011518"/>
    </source>
</evidence>
<dbReference type="SMART" id="SM00878">
    <property type="entry name" value="Biotin_carb_C"/>
    <property type="match status" value="1"/>
</dbReference>
<feature type="domain" description="Biotin carboxylation" evidence="35">
    <location>
        <begin position="913"/>
        <end position="1353"/>
    </location>
</feature>
<keyword evidence="15 29" id="KW-0067">ATP-binding</keyword>
<dbReference type="GO" id="GO:0004485">
    <property type="term" value="F:methylcrotonoyl-CoA carboxylase activity"/>
    <property type="evidence" value="ECO:0007669"/>
    <property type="project" value="TreeGrafter"/>
</dbReference>
<dbReference type="InterPro" id="IPR001251">
    <property type="entry name" value="CRAL-TRIO_dom"/>
</dbReference>
<dbReference type="Pfam" id="PF02786">
    <property type="entry name" value="CPSase_L_D2"/>
    <property type="match status" value="1"/>
</dbReference>
<keyword evidence="12" id="KW-0732">Signal</keyword>
<keyword evidence="21" id="KW-1015">Disulfide bond</keyword>
<evidence type="ECO:0000259" key="34">
    <source>
        <dbReference type="PROSITE" id="PS50975"/>
    </source>
</evidence>
<proteinExistence type="inferred from homology"/>
<dbReference type="GO" id="GO:0005524">
    <property type="term" value="F:ATP binding"/>
    <property type="evidence" value="ECO:0007669"/>
    <property type="project" value="UniProtKB-UniRule"/>
</dbReference>
<dbReference type="FunFam" id="3.40.50.20:FF:000010">
    <property type="entry name" value="Propionyl-CoA carboxylase subunit alpha"/>
    <property type="match status" value="1"/>
</dbReference>
<comment type="cofactor">
    <cofactor evidence="1">
        <name>biotin</name>
        <dbReference type="ChEBI" id="CHEBI:57586"/>
    </cofactor>
</comment>
<keyword evidence="13 29" id="KW-0547">Nucleotide-binding</keyword>
<keyword evidence="16" id="KW-0391">Immunity</keyword>
<evidence type="ECO:0000256" key="20">
    <source>
        <dbReference type="ARBA" id="ARBA00023136"/>
    </source>
</evidence>
<dbReference type="Gene3D" id="3.30.470.20">
    <property type="entry name" value="ATP-grasp fold, B domain"/>
    <property type="match status" value="1"/>
</dbReference>
<dbReference type="SUPFAM" id="SSF56059">
    <property type="entry name" value="Glutathione synthetase ATP-binding domain-like"/>
    <property type="match status" value="1"/>
</dbReference>
<dbReference type="InParanoid" id="L9KWT9"/>
<dbReference type="GO" id="GO:0005576">
    <property type="term" value="C:extracellular region"/>
    <property type="evidence" value="ECO:0007669"/>
    <property type="project" value="UniProtKB-SubCell"/>
</dbReference>
<dbReference type="Pfam" id="PF02785">
    <property type="entry name" value="Biotin_carb_C"/>
    <property type="match status" value="1"/>
</dbReference>
<dbReference type="GO" id="GO:0005765">
    <property type="term" value="C:lysosomal membrane"/>
    <property type="evidence" value="ECO:0007669"/>
    <property type="project" value="UniProtKB-SubCell"/>
</dbReference>
<evidence type="ECO:0000256" key="7">
    <source>
        <dbReference type="ARBA" id="ARBA00004613"/>
    </source>
</evidence>
<protein>
    <recommendedName>
        <fullName evidence="28">Lysosome-associated membrane glycoprotein 3</fullName>
    </recommendedName>
</protein>
<comment type="caution">
    <text evidence="30">Lacks conserved residue(s) required for the propagation of feature annotation.</text>
</comment>
<evidence type="ECO:0000259" key="33">
    <source>
        <dbReference type="PROSITE" id="PS50010"/>
    </source>
</evidence>
<dbReference type="FunFam" id="3.30.1490.20:FF:000003">
    <property type="entry name" value="acetyl-CoA carboxylase isoform X1"/>
    <property type="match status" value="1"/>
</dbReference>
<keyword evidence="20 30" id="KW-0472">Membrane</keyword>
<evidence type="ECO:0000256" key="28">
    <source>
        <dbReference type="ARBA" id="ARBA00074382"/>
    </source>
</evidence>
<dbReference type="Gene3D" id="3.30.1490.20">
    <property type="entry name" value="ATP-grasp fold, A domain"/>
    <property type="match status" value="1"/>
</dbReference>
<feature type="domain" description="TGF-beta family profile" evidence="36">
    <location>
        <begin position="1571"/>
        <end position="1681"/>
    </location>
</feature>
<dbReference type="InterPro" id="IPR017948">
    <property type="entry name" value="TGFb_CS"/>
</dbReference>
<keyword evidence="17" id="KW-1133">Transmembrane helix</keyword>
<dbReference type="PANTHER" id="PTHR18866">
    <property type="entry name" value="CARBOXYLASE:PYRUVATE/ACETYL-COA/PROPIONYL-COA CARBOXYLASE"/>
    <property type="match status" value="1"/>
</dbReference>
<feature type="region of interest" description="Disordered" evidence="32">
    <location>
        <begin position="436"/>
        <end position="519"/>
    </location>
</feature>
<evidence type="ECO:0000256" key="11">
    <source>
        <dbReference type="ARBA" id="ARBA00022692"/>
    </source>
</evidence>
<dbReference type="SUPFAM" id="SSF57501">
    <property type="entry name" value="Cystine-knot cytokines"/>
    <property type="match status" value="1"/>
</dbReference>
<dbReference type="PROSITE" id="PS51362">
    <property type="entry name" value="TGF_BETA_2"/>
    <property type="match status" value="1"/>
</dbReference>
<dbReference type="PROSITE" id="PS50010">
    <property type="entry name" value="DH_2"/>
    <property type="match status" value="1"/>
</dbReference>
<dbReference type="Gene3D" id="2.40.50.100">
    <property type="match status" value="1"/>
</dbReference>
<keyword evidence="24" id="KW-0092">Biotin</keyword>
<feature type="compositionally biased region" description="Basic and acidic residues" evidence="32">
    <location>
        <begin position="507"/>
        <end position="516"/>
    </location>
</feature>
<dbReference type="PROSITE" id="PS00867">
    <property type="entry name" value="CPSASE_2"/>
    <property type="match status" value="1"/>
</dbReference>
<evidence type="ECO:0000256" key="31">
    <source>
        <dbReference type="RuleBase" id="RU000354"/>
    </source>
</evidence>
<dbReference type="STRING" id="246437.L9KWT9"/>
<dbReference type="SMART" id="SM00150">
    <property type="entry name" value="SPEC"/>
    <property type="match status" value="1"/>
</dbReference>
<keyword evidence="19" id="KW-1064">Adaptive immunity</keyword>
<dbReference type="PROSITE" id="PS00250">
    <property type="entry name" value="TGF_BETA_1"/>
    <property type="match status" value="1"/>
</dbReference>
<dbReference type="Gene3D" id="2.10.90.10">
    <property type="entry name" value="Cystine-knot cytokines"/>
    <property type="match status" value="1"/>
</dbReference>
<dbReference type="GO" id="GO:0005759">
    <property type="term" value="C:mitochondrial matrix"/>
    <property type="evidence" value="ECO:0007669"/>
    <property type="project" value="UniProtKB-SubCell"/>
</dbReference>
<dbReference type="InterPro" id="IPR035899">
    <property type="entry name" value="DBL_dom_sf"/>
</dbReference>
<feature type="domain" description="DH" evidence="33">
    <location>
        <begin position="522"/>
        <end position="593"/>
    </location>
</feature>
<keyword evidence="22" id="KW-0325">Glycoprotein</keyword>
<evidence type="ECO:0000256" key="15">
    <source>
        <dbReference type="ARBA" id="ARBA00022840"/>
    </source>
</evidence>
<dbReference type="Proteomes" id="UP000011518">
    <property type="component" value="Unassembled WGS sequence"/>
</dbReference>
<reference evidence="38" key="1">
    <citation type="submission" date="2012-07" db="EMBL/GenBank/DDBJ databases">
        <title>Genome of the Chinese tree shrew, a rising model animal genetically related to primates.</title>
        <authorList>
            <person name="Zhang G."/>
            <person name="Fan Y."/>
            <person name="Yao Y."/>
            <person name="Huang Z."/>
        </authorList>
    </citation>
    <scope>NUCLEOTIDE SEQUENCE [LARGE SCALE GENOMIC DNA]</scope>
</reference>
<evidence type="ECO:0000256" key="22">
    <source>
        <dbReference type="ARBA" id="ARBA00023180"/>
    </source>
</evidence>
<evidence type="ECO:0000256" key="32">
    <source>
        <dbReference type="SAM" id="MobiDB-lite"/>
    </source>
</evidence>
<comment type="similarity">
    <text evidence="30">Belongs to the LAMP family.</text>
</comment>
<dbReference type="InterPro" id="IPR018159">
    <property type="entry name" value="Spectrin/alpha-actinin"/>
</dbReference>
<evidence type="ECO:0000256" key="21">
    <source>
        <dbReference type="ARBA" id="ARBA00023157"/>
    </source>
</evidence>
<dbReference type="InterPro" id="IPR055251">
    <property type="entry name" value="SOS1_NGEF_PH"/>
</dbReference>
<dbReference type="FunCoup" id="L9KWT9">
    <property type="interactions" value="1141"/>
</dbReference>
<evidence type="ECO:0000256" key="24">
    <source>
        <dbReference type="ARBA" id="ARBA00023267"/>
    </source>
</evidence>
<dbReference type="Pfam" id="PF01299">
    <property type="entry name" value="Lamp2-like_luminal"/>
    <property type="match status" value="1"/>
</dbReference>
<dbReference type="PANTHER" id="PTHR18866:SF33">
    <property type="entry name" value="METHYLCROTONOYL-COA CARBOXYLASE SUBUNIT ALPHA, MITOCHONDRIAL-RELATED"/>
    <property type="match status" value="1"/>
</dbReference>
<dbReference type="SUPFAM" id="SSF50729">
    <property type="entry name" value="PH domain-like"/>
    <property type="match status" value="1"/>
</dbReference>
<keyword evidence="9" id="KW-0964">Secreted</keyword>